<dbReference type="AlphaFoldDB" id="A0A174CVU8"/>
<evidence type="ECO:0000313" key="1">
    <source>
        <dbReference type="EMBL" id="CUO15950.1"/>
    </source>
</evidence>
<accession>A0A174CVU8</accession>
<gene>
    <name evidence="1" type="ORF">ERS852480_00542</name>
    <name evidence="2" type="ORF">NCTC11224_01147</name>
</gene>
<dbReference type="EMBL" id="CZAB01000003">
    <property type="protein sequence ID" value="CUO15950.1"/>
    <property type="molecule type" value="Genomic_DNA"/>
</dbReference>
<keyword evidence="4" id="KW-1185">Reference proteome</keyword>
<evidence type="ECO:0000313" key="2">
    <source>
        <dbReference type="EMBL" id="SQB04727.1"/>
    </source>
</evidence>
<dbReference type="EMBL" id="UAVW01000001">
    <property type="protein sequence ID" value="SQB04727.1"/>
    <property type="molecule type" value="Genomic_DNA"/>
</dbReference>
<dbReference type="Proteomes" id="UP000095512">
    <property type="component" value="Unassembled WGS sequence"/>
</dbReference>
<proteinExistence type="predicted"/>
<protein>
    <submittedName>
        <fullName evidence="1">Uncharacterized protein</fullName>
    </submittedName>
</protein>
<reference evidence="2 4" key="2">
    <citation type="submission" date="2018-06" db="EMBL/GenBank/DDBJ databases">
        <authorList>
            <consortium name="Pathogen Informatics"/>
            <person name="Doyle S."/>
        </authorList>
    </citation>
    <scope>NUCLEOTIDE SEQUENCE [LARGE SCALE GENOMIC DNA]</scope>
    <source>
        <strain evidence="2 4">NCTC11224</strain>
    </source>
</reference>
<evidence type="ECO:0000313" key="3">
    <source>
        <dbReference type="Proteomes" id="UP000095512"/>
    </source>
</evidence>
<evidence type="ECO:0000313" key="4">
    <source>
        <dbReference type="Proteomes" id="UP000251853"/>
    </source>
</evidence>
<sequence>MWIWIHVPAFFMSFFYIKPDYSRKIHENTPDIPGLNDITGKNRYIEKSNWTNNFFISKLN</sequence>
<reference evidence="1 3" key="1">
    <citation type="submission" date="2015-09" db="EMBL/GenBank/DDBJ databases">
        <authorList>
            <consortium name="Pathogen Informatics"/>
        </authorList>
    </citation>
    <scope>NUCLEOTIDE SEQUENCE [LARGE SCALE GENOMIC DNA]</scope>
    <source>
        <strain evidence="1 3">2789STDY5834865</strain>
    </source>
</reference>
<dbReference type="Proteomes" id="UP000251853">
    <property type="component" value="Unassembled WGS sequence"/>
</dbReference>
<organism evidence="1 3">
    <name type="scientific">Enterocloster clostridioformis</name>
    <dbReference type="NCBI Taxonomy" id="1531"/>
    <lineage>
        <taxon>Bacteria</taxon>
        <taxon>Bacillati</taxon>
        <taxon>Bacillota</taxon>
        <taxon>Clostridia</taxon>
        <taxon>Lachnospirales</taxon>
        <taxon>Lachnospiraceae</taxon>
        <taxon>Enterocloster</taxon>
    </lineage>
</organism>
<name>A0A174CVU8_9FIRM</name>